<evidence type="ECO:0000259" key="2">
    <source>
        <dbReference type="Pfam" id="PF03061"/>
    </source>
</evidence>
<dbReference type="CDD" id="cd03443">
    <property type="entry name" value="PaaI_thioesterase"/>
    <property type="match status" value="1"/>
</dbReference>
<keyword evidence="4" id="KW-1185">Reference proteome</keyword>
<accession>A0A8T0IHX5</accession>
<dbReference type="GO" id="GO:0061522">
    <property type="term" value="F:1,4-dihydroxy-2-naphthoyl-CoA thioesterase activity"/>
    <property type="evidence" value="ECO:0007669"/>
    <property type="project" value="TreeGrafter"/>
</dbReference>
<dbReference type="PANTHER" id="PTHR43240">
    <property type="entry name" value="1,4-DIHYDROXY-2-NAPHTHOYL-COA THIOESTERASE 1"/>
    <property type="match status" value="1"/>
</dbReference>
<evidence type="ECO:0000313" key="4">
    <source>
        <dbReference type="Proteomes" id="UP000822688"/>
    </source>
</evidence>
<dbReference type="GO" id="GO:0042372">
    <property type="term" value="P:phylloquinone biosynthetic process"/>
    <property type="evidence" value="ECO:0007669"/>
    <property type="project" value="TreeGrafter"/>
</dbReference>
<evidence type="ECO:0000313" key="3">
    <source>
        <dbReference type="EMBL" id="KAG0583394.1"/>
    </source>
</evidence>
<dbReference type="Pfam" id="PF03061">
    <property type="entry name" value="4HBT"/>
    <property type="match status" value="1"/>
</dbReference>
<dbReference type="InterPro" id="IPR006683">
    <property type="entry name" value="Thioestr_dom"/>
</dbReference>
<dbReference type="Gene3D" id="3.10.129.10">
    <property type="entry name" value="Hotdog Thioesterase"/>
    <property type="match status" value="1"/>
</dbReference>
<organism evidence="3 4">
    <name type="scientific">Ceratodon purpureus</name>
    <name type="common">Fire moss</name>
    <name type="synonym">Dicranum purpureum</name>
    <dbReference type="NCBI Taxonomy" id="3225"/>
    <lineage>
        <taxon>Eukaryota</taxon>
        <taxon>Viridiplantae</taxon>
        <taxon>Streptophyta</taxon>
        <taxon>Embryophyta</taxon>
        <taxon>Bryophyta</taxon>
        <taxon>Bryophytina</taxon>
        <taxon>Bryopsida</taxon>
        <taxon>Dicranidae</taxon>
        <taxon>Pseudoditrichales</taxon>
        <taxon>Ditrichaceae</taxon>
        <taxon>Ceratodon</taxon>
    </lineage>
</organism>
<feature type="domain" description="Thioesterase" evidence="2">
    <location>
        <begin position="71"/>
        <end position="141"/>
    </location>
</feature>
<name>A0A8T0IHX5_CERPU</name>
<protein>
    <recommendedName>
        <fullName evidence="2">Thioesterase domain-containing protein</fullName>
    </recommendedName>
</protein>
<sequence length="201" mass="21418">MATSEHSRNFPSDLKAEDVEAGNITKPVLSERELVSDGFDVLNFIEFQWDAVSTSGLRGHFLVTPKLCQPFGVLHGGITAFLAENLSSMGASVVSNWERVAGLDLNVNHLLSASIGETVHVKATPLRAGKRVQVWDVTFTKPVKSRNSSEPQAFATTAVARLTLLVGLPGPETAKVGNARLMGIARALSPADEISVAASKL</sequence>
<keyword evidence="1" id="KW-0378">Hydrolase</keyword>
<dbReference type="InterPro" id="IPR003736">
    <property type="entry name" value="PAAI_dom"/>
</dbReference>
<dbReference type="EMBL" id="CM026423">
    <property type="protein sequence ID" value="KAG0583394.1"/>
    <property type="molecule type" value="Genomic_DNA"/>
</dbReference>
<dbReference type="Proteomes" id="UP000822688">
    <property type="component" value="Chromosome 3"/>
</dbReference>
<dbReference type="SUPFAM" id="SSF54637">
    <property type="entry name" value="Thioesterase/thiol ester dehydrase-isomerase"/>
    <property type="match status" value="1"/>
</dbReference>
<evidence type="ECO:0000256" key="1">
    <source>
        <dbReference type="ARBA" id="ARBA00022801"/>
    </source>
</evidence>
<proteinExistence type="predicted"/>
<gene>
    <name evidence="3" type="ORF">KC19_3G132800</name>
</gene>
<dbReference type="AlphaFoldDB" id="A0A8T0IHX5"/>
<dbReference type="NCBIfam" id="TIGR00369">
    <property type="entry name" value="unchar_dom_1"/>
    <property type="match status" value="1"/>
</dbReference>
<comment type="caution">
    <text evidence="3">The sequence shown here is derived from an EMBL/GenBank/DDBJ whole genome shotgun (WGS) entry which is preliminary data.</text>
</comment>
<dbReference type="PANTHER" id="PTHR43240:SF5">
    <property type="entry name" value="1,4-DIHYDROXY-2-NAPHTHOYL-COA THIOESTERASE 1"/>
    <property type="match status" value="1"/>
</dbReference>
<reference evidence="3" key="1">
    <citation type="submission" date="2020-06" db="EMBL/GenBank/DDBJ databases">
        <title>WGS assembly of Ceratodon purpureus strain R40.</title>
        <authorList>
            <person name="Carey S.B."/>
            <person name="Jenkins J."/>
            <person name="Shu S."/>
            <person name="Lovell J.T."/>
            <person name="Sreedasyam A."/>
            <person name="Maumus F."/>
            <person name="Tiley G.P."/>
            <person name="Fernandez-Pozo N."/>
            <person name="Barry K."/>
            <person name="Chen C."/>
            <person name="Wang M."/>
            <person name="Lipzen A."/>
            <person name="Daum C."/>
            <person name="Saski C.A."/>
            <person name="Payton A.C."/>
            <person name="Mcbreen J.C."/>
            <person name="Conrad R.E."/>
            <person name="Kollar L.M."/>
            <person name="Olsson S."/>
            <person name="Huttunen S."/>
            <person name="Landis J.B."/>
            <person name="Wickett N.J."/>
            <person name="Johnson M.G."/>
            <person name="Rensing S.A."/>
            <person name="Grimwood J."/>
            <person name="Schmutz J."/>
            <person name="Mcdaniel S.F."/>
        </authorList>
    </citation>
    <scope>NUCLEOTIDE SEQUENCE</scope>
    <source>
        <strain evidence="3">R40</strain>
    </source>
</reference>
<dbReference type="InterPro" id="IPR029069">
    <property type="entry name" value="HotDog_dom_sf"/>
</dbReference>
<dbReference type="GO" id="GO:0005777">
    <property type="term" value="C:peroxisome"/>
    <property type="evidence" value="ECO:0007669"/>
    <property type="project" value="TreeGrafter"/>
</dbReference>